<keyword evidence="6" id="KW-1185">Reference proteome</keyword>
<keyword evidence="1" id="KW-0560">Oxidoreductase</keyword>
<evidence type="ECO:0000313" key="5">
    <source>
        <dbReference type="EMBL" id="KAG0561454.1"/>
    </source>
</evidence>
<dbReference type="Proteomes" id="UP000822688">
    <property type="component" value="Chromosome 9"/>
</dbReference>
<dbReference type="InterPro" id="IPR002938">
    <property type="entry name" value="FAD-bd"/>
</dbReference>
<gene>
    <name evidence="5" type="ORF">KC19_9G065900</name>
</gene>
<dbReference type="InterPro" id="IPR044560">
    <property type="entry name" value="MOase"/>
</dbReference>
<proteinExistence type="inferred from homology"/>
<dbReference type="Pfam" id="PF01494">
    <property type="entry name" value="FAD_binding_3"/>
    <property type="match status" value="1"/>
</dbReference>
<dbReference type="PANTHER" id="PTHR45934">
    <property type="entry name" value="FAD/NAD(P)-BINDING OXIDOREDUCTASE FAMILY PROTEIN"/>
    <property type="match status" value="1"/>
</dbReference>
<evidence type="ECO:0000256" key="2">
    <source>
        <dbReference type="ARBA" id="ARBA00023033"/>
    </source>
</evidence>
<dbReference type="InterPro" id="IPR036188">
    <property type="entry name" value="FAD/NAD-bd_sf"/>
</dbReference>
<dbReference type="PRINTS" id="PR00420">
    <property type="entry name" value="RNGMNOXGNASE"/>
</dbReference>
<reference evidence="5" key="1">
    <citation type="submission" date="2020-06" db="EMBL/GenBank/DDBJ databases">
        <title>WGS assembly of Ceratodon purpureus strain R40.</title>
        <authorList>
            <person name="Carey S.B."/>
            <person name="Jenkins J."/>
            <person name="Shu S."/>
            <person name="Lovell J.T."/>
            <person name="Sreedasyam A."/>
            <person name="Maumus F."/>
            <person name="Tiley G.P."/>
            <person name="Fernandez-Pozo N."/>
            <person name="Barry K."/>
            <person name="Chen C."/>
            <person name="Wang M."/>
            <person name="Lipzen A."/>
            <person name="Daum C."/>
            <person name="Saski C.A."/>
            <person name="Payton A.C."/>
            <person name="Mcbreen J.C."/>
            <person name="Conrad R.E."/>
            <person name="Kollar L.M."/>
            <person name="Olsson S."/>
            <person name="Huttunen S."/>
            <person name="Landis J.B."/>
            <person name="Wickett N.J."/>
            <person name="Johnson M.G."/>
            <person name="Rensing S.A."/>
            <person name="Grimwood J."/>
            <person name="Schmutz J."/>
            <person name="Mcdaniel S.F."/>
        </authorList>
    </citation>
    <scope>NUCLEOTIDE SEQUENCE</scope>
    <source>
        <strain evidence="5">R40</strain>
    </source>
</reference>
<evidence type="ECO:0000259" key="4">
    <source>
        <dbReference type="Pfam" id="PF01494"/>
    </source>
</evidence>
<keyword evidence="2" id="KW-0503">Monooxygenase</keyword>
<protein>
    <recommendedName>
        <fullName evidence="4">FAD-binding domain-containing protein</fullName>
    </recommendedName>
</protein>
<dbReference type="Gene3D" id="3.50.50.60">
    <property type="entry name" value="FAD/NAD(P)-binding domain"/>
    <property type="match status" value="1"/>
</dbReference>
<dbReference type="GO" id="GO:0004497">
    <property type="term" value="F:monooxygenase activity"/>
    <property type="evidence" value="ECO:0007669"/>
    <property type="project" value="UniProtKB-KW"/>
</dbReference>
<dbReference type="EMBL" id="CM026430">
    <property type="protein sequence ID" value="KAG0561454.1"/>
    <property type="molecule type" value="Genomic_DNA"/>
</dbReference>
<evidence type="ECO:0000256" key="1">
    <source>
        <dbReference type="ARBA" id="ARBA00023002"/>
    </source>
</evidence>
<dbReference type="GO" id="GO:0071949">
    <property type="term" value="F:FAD binding"/>
    <property type="evidence" value="ECO:0007669"/>
    <property type="project" value="InterPro"/>
</dbReference>
<comment type="similarity">
    <text evidence="3">Belongs to the 3-hydroxybenzoate 6-hydroxylase family.</text>
</comment>
<dbReference type="AlphaFoldDB" id="A0A8T0GTG2"/>
<dbReference type="SUPFAM" id="SSF51905">
    <property type="entry name" value="FAD/NAD(P)-binding domain"/>
    <property type="match status" value="1"/>
</dbReference>
<organism evidence="5 6">
    <name type="scientific">Ceratodon purpureus</name>
    <name type="common">Fire moss</name>
    <name type="synonym">Dicranum purpureum</name>
    <dbReference type="NCBI Taxonomy" id="3225"/>
    <lineage>
        <taxon>Eukaryota</taxon>
        <taxon>Viridiplantae</taxon>
        <taxon>Streptophyta</taxon>
        <taxon>Embryophyta</taxon>
        <taxon>Bryophyta</taxon>
        <taxon>Bryophytina</taxon>
        <taxon>Bryopsida</taxon>
        <taxon>Dicranidae</taxon>
        <taxon>Pseudoditrichales</taxon>
        <taxon>Ditrichaceae</taxon>
        <taxon>Ceratodon</taxon>
    </lineage>
</organism>
<feature type="domain" description="FAD-binding" evidence="4">
    <location>
        <begin position="93"/>
        <end position="419"/>
    </location>
</feature>
<accession>A0A8T0GTG2</accession>
<sequence length="499" mass="54325">MVMPMSASSCAINSQQCVLPLNVHRCASGSYQNVARDGFLCLESWRLSGRRGGGLCQHVKVGRKGRKVVSMVGGVQVQERSKDGVAKEDAVQTVVIVGAGLAGLATALALHRVGVKALVLEQSGGLRTEGTSLSLFPNAWRALDALGVADKLRGSFINITGARMRAPDGKVIKEFQNSDLSGGPHELRAVERQSLLRVLAEALPSDTIMFNSRVKNIRKPRDMQSLTEVELENNTVIRTKVLVGCDGARSVVASWMGRTEPKPVGQTAIRGLSDFKSNHNFEPRVEQIIGQGVRAGLVPVTKNKVYWFVVFNTTPSVPSRISDPNKIKEEALSYIQGWPSDIQECIRNTPLESFSRSNLRDRWSIPLVTPQQAANGITLAGDAAHPMTPNLAQGGCTSLEDSIILTRKLCEALRTEKKEEDPSVLAKRISSALIEYESERWARTFRLTVKSFVFGSLLALDSSLICFFRDNVALPIAFRASVVFGSSKFDCGALPPPLD</sequence>
<evidence type="ECO:0000313" key="6">
    <source>
        <dbReference type="Proteomes" id="UP000822688"/>
    </source>
</evidence>
<evidence type="ECO:0000256" key="3">
    <source>
        <dbReference type="ARBA" id="ARBA00024018"/>
    </source>
</evidence>
<name>A0A8T0GTG2_CERPU</name>
<comment type="caution">
    <text evidence="5">The sequence shown here is derived from an EMBL/GenBank/DDBJ whole genome shotgun (WGS) entry which is preliminary data.</text>
</comment>
<dbReference type="PANTHER" id="PTHR45934:SF9">
    <property type="entry name" value="FAD_NAD(P)-BINDING OXIDOREDUCTASE FAMILY PROTEIN"/>
    <property type="match status" value="1"/>
</dbReference>